<evidence type="ECO:0000256" key="5">
    <source>
        <dbReference type="ARBA" id="ARBA00023136"/>
    </source>
</evidence>
<keyword evidence="2" id="KW-1003">Cell membrane</keyword>
<feature type="transmembrane region" description="Helical" evidence="6">
    <location>
        <begin position="155"/>
        <end position="177"/>
    </location>
</feature>
<dbReference type="EMBL" id="JAJOZR010000014">
    <property type="protein sequence ID" value="MCD7111194.1"/>
    <property type="molecule type" value="Genomic_DNA"/>
</dbReference>
<feature type="transmembrane region" description="Helical" evidence="6">
    <location>
        <begin position="269"/>
        <end position="294"/>
    </location>
</feature>
<name>A0A9X1NWJ7_9HYPH</name>
<dbReference type="PANTHER" id="PTHR39087:SF2">
    <property type="entry name" value="UPF0104 MEMBRANE PROTEIN MJ1595"/>
    <property type="match status" value="1"/>
</dbReference>
<dbReference type="AlphaFoldDB" id="A0A9X1NWJ7"/>
<comment type="subcellular location">
    <subcellularLocation>
        <location evidence="1">Cell membrane</location>
        <topology evidence="1">Multi-pass membrane protein</topology>
    </subcellularLocation>
</comment>
<evidence type="ECO:0000313" key="7">
    <source>
        <dbReference type="EMBL" id="MCD7111194.1"/>
    </source>
</evidence>
<evidence type="ECO:0000256" key="2">
    <source>
        <dbReference type="ARBA" id="ARBA00022475"/>
    </source>
</evidence>
<gene>
    <name evidence="7" type="ORF">LRX75_19335</name>
</gene>
<evidence type="ECO:0000313" key="8">
    <source>
        <dbReference type="Proteomes" id="UP001139089"/>
    </source>
</evidence>
<feature type="transmembrane region" description="Helical" evidence="6">
    <location>
        <begin position="80"/>
        <end position="102"/>
    </location>
</feature>
<evidence type="ECO:0000256" key="4">
    <source>
        <dbReference type="ARBA" id="ARBA00022989"/>
    </source>
</evidence>
<reference evidence="7" key="1">
    <citation type="submission" date="2021-12" db="EMBL/GenBank/DDBJ databases">
        <authorList>
            <person name="Li Y."/>
        </authorList>
    </citation>
    <scope>NUCLEOTIDE SEQUENCE</scope>
    <source>
        <strain evidence="7">DKSPLA3</strain>
    </source>
</reference>
<keyword evidence="3 6" id="KW-0812">Transmembrane</keyword>
<keyword evidence="4 6" id="KW-1133">Transmembrane helix</keyword>
<sequence>MSLRLVFRVVAVAAVLFALYLLFQTLRQYTLDEILTAMRAIPVSHLLLGLAFAAASYACLSCFDALGVRYTGRRLPFYKTALASFVSLSIGHNVGVAALSSGAVRYRYYARWGLTAEDVAKIVLFCGVTVALGLMTLGGASLLLRPQDAADMTGLSRGAVFAIGIASLIAPVIYLVLSAFVRKPLTIRSWSFDLPKLPIATAQIAVGTLNFAFVAASLHQMLSAFAEAGYLKVASVSIIANVAAIISHVPGGIGVLEATVAHILPGAESVAAVIAFRVIYYFIPLAIGLPTLLVSEIVMKDKTGKAAASTGEDTQARHAGSPA</sequence>
<dbReference type="Proteomes" id="UP001139089">
    <property type="component" value="Unassembled WGS sequence"/>
</dbReference>
<feature type="transmembrane region" description="Helical" evidence="6">
    <location>
        <begin position="5"/>
        <end position="23"/>
    </location>
</feature>
<evidence type="ECO:0000256" key="6">
    <source>
        <dbReference type="SAM" id="Phobius"/>
    </source>
</evidence>
<dbReference type="PANTHER" id="PTHR39087">
    <property type="entry name" value="UPF0104 MEMBRANE PROTEIN MJ1595"/>
    <property type="match status" value="1"/>
</dbReference>
<feature type="transmembrane region" description="Helical" evidence="6">
    <location>
        <begin position="122"/>
        <end position="143"/>
    </location>
</feature>
<feature type="transmembrane region" description="Helical" evidence="6">
    <location>
        <begin position="43"/>
        <end position="68"/>
    </location>
</feature>
<dbReference type="RefSeq" id="WP_231816291.1">
    <property type="nucleotide sequence ID" value="NZ_JAJOZR010000014.1"/>
</dbReference>
<organism evidence="7 8">
    <name type="scientific">Rhizobium quercicola</name>
    <dbReference type="NCBI Taxonomy" id="2901226"/>
    <lineage>
        <taxon>Bacteria</taxon>
        <taxon>Pseudomonadati</taxon>
        <taxon>Pseudomonadota</taxon>
        <taxon>Alphaproteobacteria</taxon>
        <taxon>Hyphomicrobiales</taxon>
        <taxon>Rhizobiaceae</taxon>
        <taxon>Rhizobium/Agrobacterium group</taxon>
        <taxon>Rhizobium</taxon>
    </lineage>
</organism>
<comment type="caution">
    <text evidence="7">The sequence shown here is derived from an EMBL/GenBank/DDBJ whole genome shotgun (WGS) entry which is preliminary data.</text>
</comment>
<keyword evidence="8" id="KW-1185">Reference proteome</keyword>
<accession>A0A9X1NWJ7</accession>
<protein>
    <submittedName>
        <fullName evidence="7">Lysylphosphatidylglycerol synthase domain-containing protein</fullName>
    </submittedName>
</protein>
<dbReference type="Pfam" id="PF03706">
    <property type="entry name" value="LPG_synthase_TM"/>
    <property type="match status" value="1"/>
</dbReference>
<evidence type="ECO:0000256" key="3">
    <source>
        <dbReference type="ARBA" id="ARBA00022692"/>
    </source>
</evidence>
<evidence type="ECO:0000256" key="1">
    <source>
        <dbReference type="ARBA" id="ARBA00004651"/>
    </source>
</evidence>
<proteinExistence type="predicted"/>
<keyword evidence="5 6" id="KW-0472">Membrane</keyword>
<feature type="transmembrane region" description="Helical" evidence="6">
    <location>
        <begin position="197"/>
        <end position="218"/>
    </location>
</feature>
<dbReference type="InterPro" id="IPR022791">
    <property type="entry name" value="L-PG_synthase/AglD"/>
</dbReference>